<proteinExistence type="predicted"/>
<keyword evidence="3" id="KW-1185">Reference proteome</keyword>
<dbReference type="Proteomes" id="UP000026961">
    <property type="component" value="Chromosome 6"/>
</dbReference>
<dbReference type="AlphaFoldDB" id="A0A0E0A937"/>
<accession>A0A0E0A937</accession>
<dbReference type="EnsemblPlants" id="OGLUM06G14370.1">
    <property type="protein sequence ID" value="OGLUM06G14370.1"/>
    <property type="gene ID" value="OGLUM06G14370"/>
</dbReference>
<evidence type="ECO:0000313" key="2">
    <source>
        <dbReference type="EnsemblPlants" id="OGLUM06G14370.1"/>
    </source>
</evidence>
<reference evidence="2" key="2">
    <citation type="submission" date="2018-05" db="EMBL/GenBank/DDBJ databases">
        <title>OgluRS3 (Oryza glumaepatula Reference Sequence Version 3).</title>
        <authorList>
            <person name="Zhang J."/>
            <person name="Kudrna D."/>
            <person name="Lee S."/>
            <person name="Talag J."/>
            <person name="Welchert J."/>
            <person name="Wing R.A."/>
        </authorList>
    </citation>
    <scope>NUCLEOTIDE SEQUENCE [LARGE SCALE GENOMIC DNA]</scope>
</reference>
<feature type="region of interest" description="Disordered" evidence="1">
    <location>
        <begin position="1"/>
        <end position="43"/>
    </location>
</feature>
<protein>
    <submittedName>
        <fullName evidence="2">Uncharacterized protein</fullName>
    </submittedName>
</protein>
<sequence>MDDADKFRSSQDSGEGLLAVGRSTALSSGLGSGRRDGDAMAMRRRQEWQRQAVVTAADREVRAIF</sequence>
<dbReference type="HOGENOM" id="CLU_2926656_0_0_1"/>
<name>A0A0E0A937_9ORYZ</name>
<evidence type="ECO:0000313" key="3">
    <source>
        <dbReference type="Proteomes" id="UP000026961"/>
    </source>
</evidence>
<organism evidence="2">
    <name type="scientific">Oryza glumipatula</name>
    <dbReference type="NCBI Taxonomy" id="40148"/>
    <lineage>
        <taxon>Eukaryota</taxon>
        <taxon>Viridiplantae</taxon>
        <taxon>Streptophyta</taxon>
        <taxon>Embryophyta</taxon>
        <taxon>Tracheophyta</taxon>
        <taxon>Spermatophyta</taxon>
        <taxon>Magnoliopsida</taxon>
        <taxon>Liliopsida</taxon>
        <taxon>Poales</taxon>
        <taxon>Poaceae</taxon>
        <taxon>BOP clade</taxon>
        <taxon>Oryzoideae</taxon>
        <taxon>Oryzeae</taxon>
        <taxon>Oryzinae</taxon>
        <taxon>Oryza</taxon>
    </lineage>
</organism>
<dbReference type="Gramene" id="OGLUM06G14370.1">
    <property type="protein sequence ID" value="OGLUM06G14370.1"/>
    <property type="gene ID" value="OGLUM06G14370"/>
</dbReference>
<reference evidence="2" key="1">
    <citation type="submission" date="2015-04" db="UniProtKB">
        <authorList>
            <consortium name="EnsemblPlants"/>
        </authorList>
    </citation>
    <scope>IDENTIFICATION</scope>
</reference>
<evidence type="ECO:0000256" key="1">
    <source>
        <dbReference type="SAM" id="MobiDB-lite"/>
    </source>
</evidence>